<name>A0ABN9D613_9NEOB</name>
<reference evidence="1" key="1">
    <citation type="submission" date="2023-05" db="EMBL/GenBank/DDBJ databases">
        <authorList>
            <person name="Stuckert A."/>
        </authorList>
    </citation>
    <scope>NUCLEOTIDE SEQUENCE</scope>
</reference>
<dbReference type="Proteomes" id="UP001162483">
    <property type="component" value="Unassembled WGS sequence"/>
</dbReference>
<evidence type="ECO:0000313" key="2">
    <source>
        <dbReference type="Proteomes" id="UP001162483"/>
    </source>
</evidence>
<sequence>MQSEGCFAILKSIQANSESAVESLDFSDIVVNKQFDDLHTVVKTTILNLTVKLGGNSEMFKRRFPKADQIQKVKQYAKENNLRLSNYSVKLMNRLICLLKTLNRH</sequence>
<protein>
    <submittedName>
        <fullName evidence="1">Uncharacterized protein</fullName>
    </submittedName>
</protein>
<organism evidence="1 2">
    <name type="scientific">Staurois parvus</name>
    <dbReference type="NCBI Taxonomy" id="386267"/>
    <lineage>
        <taxon>Eukaryota</taxon>
        <taxon>Metazoa</taxon>
        <taxon>Chordata</taxon>
        <taxon>Craniata</taxon>
        <taxon>Vertebrata</taxon>
        <taxon>Euteleostomi</taxon>
        <taxon>Amphibia</taxon>
        <taxon>Batrachia</taxon>
        <taxon>Anura</taxon>
        <taxon>Neobatrachia</taxon>
        <taxon>Ranoidea</taxon>
        <taxon>Ranidae</taxon>
        <taxon>Staurois</taxon>
    </lineage>
</organism>
<dbReference type="EMBL" id="CATNWA010014138">
    <property type="protein sequence ID" value="CAI9567974.1"/>
    <property type="molecule type" value="Genomic_DNA"/>
</dbReference>
<proteinExistence type="predicted"/>
<gene>
    <name evidence="1" type="ORF">SPARVUS_LOCUS6627630</name>
</gene>
<evidence type="ECO:0000313" key="1">
    <source>
        <dbReference type="EMBL" id="CAI9567974.1"/>
    </source>
</evidence>
<comment type="caution">
    <text evidence="1">The sequence shown here is derived from an EMBL/GenBank/DDBJ whole genome shotgun (WGS) entry which is preliminary data.</text>
</comment>
<accession>A0ABN9D613</accession>
<keyword evidence="2" id="KW-1185">Reference proteome</keyword>